<accession>A0A4P9W268</accession>
<dbReference type="PANTHER" id="PTHR13420:SF7">
    <property type="entry name" value="UPF0235 PROTEIN C15ORF40"/>
    <property type="match status" value="1"/>
</dbReference>
<dbReference type="NCBIfam" id="TIGR00251">
    <property type="entry name" value="DUF167 family protein"/>
    <property type="match status" value="1"/>
</dbReference>
<dbReference type="GO" id="GO:0005737">
    <property type="term" value="C:cytoplasm"/>
    <property type="evidence" value="ECO:0007669"/>
    <property type="project" value="TreeGrafter"/>
</dbReference>
<dbReference type="Pfam" id="PF02594">
    <property type="entry name" value="DUF167"/>
    <property type="match status" value="1"/>
</dbReference>
<protein>
    <recommendedName>
        <fullName evidence="4">DUF167 domain-containing protein</fullName>
    </recommendedName>
</protein>
<dbReference type="InterPro" id="IPR036591">
    <property type="entry name" value="YggU-like_sf"/>
</dbReference>
<evidence type="ECO:0000256" key="1">
    <source>
        <dbReference type="ARBA" id="ARBA00010364"/>
    </source>
</evidence>
<feature type="non-terminal residue" evidence="2">
    <location>
        <position position="1"/>
    </location>
</feature>
<organism evidence="2 3">
    <name type="scientific">Blyttiomyces helicus</name>
    <dbReference type="NCBI Taxonomy" id="388810"/>
    <lineage>
        <taxon>Eukaryota</taxon>
        <taxon>Fungi</taxon>
        <taxon>Fungi incertae sedis</taxon>
        <taxon>Chytridiomycota</taxon>
        <taxon>Chytridiomycota incertae sedis</taxon>
        <taxon>Chytridiomycetes</taxon>
        <taxon>Chytridiomycetes incertae sedis</taxon>
        <taxon>Blyttiomyces</taxon>
    </lineage>
</organism>
<dbReference type="PANTHER" id="PTHR13420">
    <property type="entry name" value="UPF0235 PROTEIN C15ORF40"/>
    <property type="match status" value="1"/>
</dbReference>
<evidence type="ECO:0000313" key="3">
    <source>
        <dbReference type="Proteomes" id="UP000269721"/>
    </source>
</evidence>
<dbReference type="SUPFAM" id="SSF69786">
    <property type="entry name" value="YggU-like"/>
    <property type="match status" value="1"/>
</dbReference>
<dbReference type="EMBL" id="KZ998308">
    <property type="protein sequence ID" value="RKO86309.1"/>
    <property type="molecule type" value="Genomic_DNA"/>
</dbReference>
<reference evidence="3" key="1">
    <citation type="journal article" date="2018" name="Nat. Microbiol.">
        <title>Leveraging single-cell genomics to expand the fungal tree of life.</title>
        <authorList>
            <person name="Ahrendt S.R."/>
            <person name="Quandt C.A."/>
            <person name="Ciobanu D."/>
            <person name="Clum A."/>
            <person name="Salamov A."/>
            <person name="Andreopoulos B."/>
            <person name="Cheng J.F."/>
            <person name="Woyke T."/>
            <person name="Pelin A."/>
            <person name="Henrissat B."/>
            <person name="Reynolds N.K."/>
            <person name="Benny G.L."/>
            <person name="Smith M.E."/>
            <person name="James T.Y."/>
            <person name="Grigoriev I.V."/>
        </authorList>
    </citation>
    <scope>NUCLEOTIDE SEQUENCE [LARGE SCALE GENOMIC DNA]</scope>
</reference>
<dbReference type="Gene3D" id="3.30.1200.10">
    <property type="entry name" value="YggU-like"/>
    <property type="match status" value="1"/>
</dbReference>
<dbReference type="Proteomes" id="UP000269721">
    <property type="component" value="Unassembled WGS sequence"/>
</dbReference>
<name>A0A4P9W268_9FUNG</name>
<comment type="similarity">
    <text evidence="1">Belongs to the UPF0235 family.</text>
</comment>
<sequence length="78" mass="8354">ADGSIKISMRVKPGAKMSQIIEFASDGMVGVQQLAAPPRDGEANTEAVRLLAEIMGVHKRDVTLVAGHKSREKVARVE</sequence>
<dbReference type="SMART" id="SM01152">
    <property type="entry name" value="DUF167"/>
    <property type="match status" value="1"/>
</dbReference>
<dbReference type="InterPro" id="IPR003746">
    <property type="entry name" value="DUF167"/>
</dbReference>
<dbReference type="HAMAP" id="MF_00634">
    <property type="entry name" value="UPF0235"/>
    <property type="match status" value="1"/>
</dbReference>
<dbReference type="AlphaFoldDB" id="A0A4P9W268"/>
<keyword evidence="3" id="KW-1185">Reference proteome</keyword>
<feature type="non-terminal residue" evidence="2">
    <location>
        <position position="78"/>
    </location>
</feature>
<gene>
    <name evidence="2" type="ORF">BDK51DRAFT_12272</name>
</gene>
<evidence type="ECO:0000313" key="2">
    <source>
        <dbReference type="EMBL" id="RKO86309.1"/>
    </source>
</evidence>
<dbReference type="OrthoDB" id="244097at2759"/>
<evidence type="ECO:0008006" key="4">
    <source>
        <dbReference type="Google" id="ProtNLM"/>
    </source>
</evidence>
<proteinExistence type="inferred from homology"/>